<protein>
    <recommendedName>
        <fullName evidence="8">Cell division protein FtsQ</fullName>
    </recommendedName>
</protein>
<keyword evidence="5 8" id="KW-1133">Transmembrane helix</keyword>
<keyword evidence="12" id="KW-1185">Reference proteome</keyword>
<keyword evidence="7 8" id="KW-0131">Cell cycle</keyword>
<evidence type="ECO:0000256" key="9">
    <source>
        <dbReference type="SAM" id="MobiDB-lite"/>
    </source>
</evidence>
<comment type="similarity">
    <text evidence="8">Belongs to the FtsQ/DivIB family. FtsQ subfamily.</text>
</comment>
<dbReference type="GO" id="GO:0043093">
    <property type="term" value="P:FtsZ-dependent cytokinesis"/>
    <property type="evidence" value="ECO:0007669"/>
    <property type="project" value="UniProtKB-UniRule"/>
</dbReference>
<dbReference type="GO" id="GO:0090529">
    <property type="term" value="P:cell septum assembly"/>
    <property type="evidence" value="ECO:0007669"/>
    <property type="project" value="InterPro"/>
</dbReference>
<comment type="subcellular location">
    <subcellularLocation>
        <location evidence="8">Cell membrane</location>
        <topology evidence="8">Single-pass type II membrane protein</topology>
    </subcellularLocation>
    <subcellularLocation>
        <location evidence="1">Membrane</location>
    </subcellularLocation>
    <text evidence="8">Localizes to the division septum.</text>
</comment>
<dbReference type="InterPro" id="IPR026579">
    <property type="entry name" value="FtsQ"/>
</dbReference>
<dbReference type="GO" id="GO:0005886">
    <property type="term" value="C:plasma membrane"/>
    <property type="evidence" value="ECO:0007669"/>
    <property type="project" value="UniProtKB-SubCell"/>
</dbReference>
<dbReference type="RefSeq" id="WP_206964758.1">
    <property type="nucleotide sequence ID" value="NZ_BAAAJJ010000006.1"/>
</dbReference>
<evidence type="ECO:0000256" key="5">
    <source>
        <dbReference type="ARBA" id="ARBA00022989"/>
    </source>
</evidence>
<evidence type="ECO:0000259" key="10">
    <source>
        <dbReference type="PROSITE" id="PS51779"/>
    </source>
</evidence>
<dbReference type="HAMAP" id="MF_00911">
    <property type="entry name" value="FtsQ_subfam"/>
    <property type="match status" value="1"/>
</dbReference>
<comment type="function">
    <text evidence="8">Essential cell division protein.</text>
</comment>
<dbReference type="GO" id="GO:0032153">
    <property type="term" value="C:cell division site"/>
    <property type="evidence" value="ECO:0007669"/>
    <property type="project" value="UniProtKB-UniRule"/>
</dbReference>
<evidence type="ECO:0000313" key="11">
    <source>
        <dbReference type="EMBL" id="MBO0514830.1"/>
    </source>
</evidence>
<comment type="caution">
    <text evidence="11">The sequence shown here is derived from an EMBL/GenBank/DDBJ whole genome shotgun (WGS) entry which is preliminary data.</text>
</comment>
<dbReference type="Pfam" id="PF03799">
    <property type="entry name" value="FtsQ_DivIB_C"/>
    <property type="match status" value="1"/>
</dbReference>
<accession>A0A939FD39</accession>
<dbReference type="InterPro" id="IPR050487">
    <property type="entry name" value="FtsQ_DivIB"/>
</dbReference>
<keyword evidence="2 8" id="KW-1003">Cell membrane</keyword>
<keyword evidence="6 8" id="KW-0472">Membrane</keyword>
<dbReference type="Proteomes" id="UP000664167">
    <property type="component" value="Unassembled WGS sequence"/>
</dbReference>
<keyword evidence="4 8" id="KW-0812">Transmembrane</keyword>
<evidence type="ECO:0000256" key="7">
    <source>
        <dbReference type="ARBA" id="ARBA00023306"/>
    </source>
</evidence>
<dbReference type="PANTHER" id="PTHR37820">
    <property type="entry name" value="CELL DIVISION PROTEIN DIVIB"/>
    <property type="match status" value="1"/>
</dbReference>
<dbReference type="Pfam" id="PF08478">
    <property type="entry name" value="POTRA_1"/>
    <property type="match status" value="1"/>
</dbReference>
<evidence type="ECO:0000256" key="3">
    <source>
        <dbReference type="ARBA" id="ARBA00022618"/>
    </source>
</evidence>
<dbReference type="AlphaFoldDB" id="A0A939FD39"/>
<dbReference type="InterPro" id="IPR013685">
    <property type="entry name" value="POTRA_FtsQ_type"/>
</dbReference>
<evidence type="ECO:0000256" key="8">
    <source>
        <dbReference type="HAMAP-Rule" id="MF_00911"/>
    </source>
</evidence>
<feature type="domain" description="POTRA" evidence="10">
    <location>
        <begin position="72"/>
        <end position="141"/>
    </location>
</feature>
<feature type="transmembrane region" description="Helical" evidence="8">
    <location>
        <begin position="47"/>
        <end position="67"/>
    </location>
</feature>
<dbReference type="InterPro" id="IPR005548">
    <property type="entry name" value="Cell_div_FtsQ/DivIB_C"/>
</dbReference>
<evidence type="ECO:0000256" key="6">
    <source>
        <dbReference type="ARBA" id="ARBA00023136"/>
    </source>
</evidence>
<reference evidence="11" key="1">
    <citation type="submission" date="2021-03" db="EMBL/GenBank/DDBJ databases">
        <title>Streptomyces poriferae sp. nov., a novel marine sponge-derived Actinobacteria species with anti-MRSA activity.</title>
        <authorList>
            <person name="Sandoval-Powers M."/>
            <person name="Kralova S."/>
            <person name="Nguyen G.-S."/>
            <person name="Fawwal D."/>
            <person name="Degnes K."/>
            <person name="Klinkenberg G."/>
            <person name="Sletta H."/>
            <person name="Wentzel A."/>
            <person name="Liles M.R."/>
        </authorList>
    </citation>
    <scope>NUCLEOTIDE SEQUENCE</scope>
    <source>
        <strain evidence="11">DSM 41794</strain>
    </source>
</reference>
<evidence type="ECO:0000313" key="12">
    <source>
        <dbReference type="Proteomes" id="UP000664167"/>
    </source>
</evidence>
<feature type="region of interest" description="Disordered" evidence="9">
    <location>
        <begin position="1"/>
        <end position="39"/>
    </location>
</feature>
<dbReference type="PROSITE" id="PS51779">
    <property type="entry name" value="POTRA"/>
    <property type="match status" value="1"/>
</dbReference>
<organism evidence="11 12">
    <name type="scientific">Streptomyces beijiangensis</name>
    <dbReference type="NCBI Taxonomy" id="163361"/>
    <lineage>
        <taxon>Bacteria</taxon>
        <taxon>Bacillati</taxon>
        <taxon>Actinomycetota</taxon>
        <taxon>Actinomycetes</taxon>
        <taxon>Kitasatosporales</taxon>
        <taxon>Streptomycetaceae</taxon>
        <taxon>Streptomyces</taxon>
    </lineage>
</organism>
<gene>
    <name evidence="8" type="primary">ftsQ</name>
    <name evidence="11" type="ORF">J0695_23975</name>
</gene>
<sequence>MAGPTSAHPKSTRTAERGAQQGPAPADGRPPAGPGLRGGLRRPGRRLVILVLALALLLTAGGIWLLYGSTWLRVEQVKVSGTQVLTRDEVKSAAAVPIGAPLISVDTDAMAARLRQKLPRIDSVDVIRNWPHGIALKVTERQPVLLMKKAGEFVEVDAEGVRFATVERAPKRVPVLELTAGQSPSLLRFPVDRLIREAVSVAGELPTPVAKDTRTIRISSYDNVALELSGGRTVVWGSGEFGAAKARALTALMKAVPKAVHFDVSAPTAPAASGS</sequence>
<name>A0A939FD39_9ACTN</name>
<keyword evidence="3 8" id="KW-0132">Cell division</keyword>
<dbReference type="InterPro" id="IPR034746">
    <property type="entry name" value="POTRA"/>
</dbReference>
<feature type="compositionally biased region" description="Low complexity" evidence="9">
    <location>
        <begin position="17"/>
        <end position="30"/>
    </location>
</feature>
<dbReference type="PANTHER" id="PTHR37820:SF1">
    <property type="entry name" value="CELL DIVISION PROTEIN FTSQ"/>
    <property type="match status" value="1"/>
</dbReference>
<evidence type="ECO:0000256" key="1">
    <source>
        <dbReference type="ARBA" id="ARBA00004370"/>
    </source>
</evidence>
<dbReference type="Gene3D" id="3.10.20.310">
    <property type="entry name" value="membrane protein fhac"/>
    <property type="match status" value="1"/>
</dbReference>
<evidence type="ECO:0000256" key="2">
    <source>
        <dbReference type="ARBA" id="ARBA00022475"/>
    </source>
</evidence>
<evidence type="ECO:0000256" key="4">
    <source>
        <dbReference type="ARBA" id="ARBA00022692"/>
    </source>
</evidence>
<dbReference type="EMBL" id="JAFLRJ010000234">
    <property type="protein sequence ID" value="MBO0514830.1"/>
    <property type="molecule type" value="Genomic_DNA"/>
</dbReference>
<proteinExistence type="inferred from homology"/>